<gene>
    <name evidence="1" type="ORF">DLEV_163</name>
</gene>
<dbReference type="SUPFAM" id="SSF55418">
    <property type="entry name" value="eIF4e-like"/>
    <property type="match status" value="1"/>
</dbReference>
<accession>A0A7R5WMP9</accession>
<dbReference type="EMBL" id="KR095315">
    <property type="protein sequence ID" value="AKS26454.1"/>
    <property type="molecule type" value="Genomic_DNA"/>
</dbReference>
<proteinExistence type="predicted"/>
<reference evidence="1 2" key="1">
    <citation type="submission" date="2015-04" db="EMBL/GenBank/DDBJ databases">
        <title>Diachasmimorpha longicaudata entomopoxvirus genome.</title>
        <authorList>
            <person name="Coffman K.A."/>
            <person name="Burke G.R."/>
        </authorList>
    </citation>
    <scope>NUCLEOTIDE SEQUENCE [LARGE SCALE GENOMIC DNA]</scope>
</reference>
<protein>
    <submittedName>
        <fullName evidence="1">Uncharacterized protein</fullName>
    </submittedName>
</protein>
<keyword evidence="2" id="KW-1185">Reference proteome</keyword>
<sequence length="190" mass="21846">MATTRDLLKKLSSPLIYRETQIITENGEYLRKGIKSCEIDSIDEVKILEITLLPNEIEYSLFKNGISPSYDNKVTGGRFGYKIKDAAKIQGISITNLKPPYFEYLFKRLGAFLVLITDNDEYKNSPLSKVEGITFTYLKTRTLKIFICVSECLNPSEAKIVAEYFKKGLGLDPRYGFAYTEYNSQKYEFY</sequence>
<evidence type="ECO:0000313" key="1">
    <source>
        <dbReference type="EMBL" id="AKS26454.1"/>
    </source>
</evidence>
<dbReference type="Proteomes" id="UP000593702">
    <property type="component" value="Segment"/>
</dbReference>
<dbReference type="InterPro" id="IPR023398">
    <property type="entry name" value="TIF_eIF4e-like"/>
</dbReference>
<name>A0A7R5WMP9_9POXV</name>
<evidence type="ECO:0000313" key="2">
    <source>
        <dbReference type="Proteomes" id="UP000593702"/>
    </source>
</evidence>
<organism evidence="1 2">
    <name type="scientific">Diachasmimorpha longicaudata entomopoxvirus</name>
    <dbReference type="NCBI Taxonomy" id="109981"/>
    <lineage>
        <taxon>Viruses</taxon>
        <taxon>Varidnaviria</taxon>
        <taxon>Bamfordvirae</taxon>
        <taxon>Nucleocytoviricota</taxon>
        <taxon>Pokkesviricetes</taxon>
        <taxon>Chitovirales</taxon>
        <taxon>Poxviridae</taxon>
        <taxon>Entomopoxvirinae</taxon>
        <taxon>Epsilonentomopoxvirus</taxon>
        <taxon>Epsilonentomopoxvirus dlongicaudata</taxon>
        <taxon>Diachasmimorpha entomopoxvirus</taxon>
    </lineage>
</organism>